<dbReference type="EMBL" id="BPLQ01003001">
    <property type="protein sequence ID" value="GIX96977.1"/>
    <property type="molecule type" value="Genomic_DNA"/>
</dbReference>
<organism evidence="2 3">
    <name type="scientific">Caerostris darwini</name>
    <dbReference type="NCBI Taxonomy" id="1538125"/>
    <lineage>
        <taxon>Eukaryota</taxon>
        <taxon>Metazoa</taxon>
        <taxon>Ecdysozoa</taxon>
        <taxon>Arthropoda</taxon>
        <taxon>Chelicerata</taxon>
        <taxon>Arachnida</taxon>
        <taxon>Araneae</taxon>
        <taxon>Araneomorphae</taxon>
        <taxon>Entelegynae</taxon>
        <taxon>Araneoidea</taxon>
        <taxon>Araneidae</taxon>
        <taxon>Caerostris</taxon>
    </lineage>
</organism>
<proteinExistence type="predicted"/>
<keyword evidence="3" id="KW-1185">Reference proteome</keyword>
<reference evidence="2 3" key="1">
    <citation type="submission" date="2021-06" db="EMBL/GenBank/DDBJ databases">
        <title>Caerostris darwini draft genome.</title>
        <authorList>
            <person name="Kono N."/>
            <person name="Arakawa K."/>
        </authorList>
    </citation>
    <scope>NUCLEOTIDE SEQUENCE [LARGE SCALE GENOMIC DNA]</scope>
</reference>
<name>A0AAV4PHN6_9ARAC</name>
<comment type="caution">
    <text evidence="2">The sequence shown here is derived from an EMBL/GenBank/DDBJ whole genome shotgun (WGS) entry which is preliminary data.</text>
</comment>
<dbReference type="AlphaFoldDB" id="A0AAV4PHN6"/>
<feature type="compositionally biased region" description="Basic and acidic residues" evidence="1">
    <location>
        <begin position="59"/>
        <end position="74"/>
    </location>
</feature>
<evidence type="ECO:0000313" key="3">
    <source>
        <dbReference type="Proteomes" id="UP001054837"/>
    </source>
</evidence>
<accession>A0AAV4PHN6</accession>
<evidence type="ECO:0000256" key="1">
    <source>
        <dbReference type="SAM" id="MobiDB-lite"/>
    </source>
</evidence>
<evidence type="ECO:0000313" key="2">
    <source>
        <dbReference type="EMBL" id="GIX96977.1"/>
    </source>
</evidence>
<sequence>MNELLGWYGYEKVDSRDTQGLNLTHFASTNNSSGNNHPSSNGLSPPSSAMEGSDASEDAASHNDALDDPARLRSESISPGQDANVCCKNQISGPLIVFFRGGSPAISLLDFETAFFLQGRVVNPAPNPQSGGPGPVESPLTTRKEYVGTILSHPVTTWVYCIYTG</sequence>
<gene>
    <name evidence="2" type="ORF">CDAR_92911</name>
</gene>
<dbReference type="Proteomes" id="UP001054837">
    <property type="component" value="Unassembled WGS sequence"/>
</dbReference>
<protein>
    <submittedName>
        <fullName evidence="2">Uncharacterized protein</fullName>
    </submittedName>
</protein>
<feature type="compositionally biased region" description="Low complexity" evidence="1">
    <location>
        <begin position="28"/>
        <end position="48"/>
    </location>
</feature>
<feature type="region of interest" description="Disordered" evidence="1">
    <location>
        <begin position="24"/>
        <end position="79"/>
    </location>
</feature>